<organism evidence="3 4">
    <name type="scientific">Shewanella algae</name>
    <dbReference type="NCBI Taxonomy" id="38313"/>
    <lineage>
        <taxon>Bacteria</taxon>
        <taxon>Pseudomonadati</taxon>
        <taxon>Pseudomonadota</taxon>
        <taxon>Gammaproteobacteria</taxon>
        <taxon>Alteromonadales</taxon>
        <taxon>Shewanellaceae</taxon>
        <taxon>Shewanella</taxon>
    </lineage>
</organism>
<evidence type="ECO:0000256" key="1">
    <source>
        <dbReference type="SAM" id="MobiDB-lite"/>
    </source>
</evidence>
<protein>
    <submittedName>
        <fullName evidence="3">Methyltransferase domain</fullName>
    </submittedName>
</protein>
<dbReference type="InterPro" id="IPR013216">
    <property type="entry name" value="Methyltransf_11"/>
</dbReference>
<dbReference type="Proteomes" id="UP000254069">
    <property type="component" value="Unassembled WGS sequence"/>
</dbReference>
<dbReference type="Gene3D" id="3.40.50.150">
    <property type="entry name" value="Vaccinia Virus protein VP39"/>
    <property type="match status" value="1"/>
</dbReference>
<feature type="region of interest" description="Disordered" evidence="1">
    <location>
        <begin position="215"/>
        <end position="247"/>
    </location>
</feature>
<dbReference type="AlphaFoldDB" id="A0A380BWA5"/>
<proteinExistence type="predicted"/>
<dbReference type="GO" id="GO:0032259">
    <property type="term" value="P:methylation"/>
    <property type="evidence" value="ECO:0007669"/>
    <property type="project" value="UniProtKB-KW"/>
</dbReference>
<feature type="domain" description="Methyltransferase type 11" evidence="2">
    <location>
        <begin position="72"/>
        <end position="120"/>
    </location>
</feature>
<evidence type="ECO:0000313" key="4">
    <source>
        <dbReference type="Proteomes" id="UP000254069"/>
    </source>
</evidence>
<dbReference type="Pfam" id="PF08241">
    <property type="entry name" value="Methyltransf_11"/>
    <property type="match status" value="1"/>
</dbReference>
<keyword evidence="3" id="KW-0808">Transferase</keyword>
<evidence type="ECO:0000259" key="2">
    <source>
        <dbReference type="Pfam" id="PF08241"/>
    </source>
</evidence>
<gene>
    <name evidence="3" type="ORF">NCTC10738_04051</name>
</gene>
<dbReference type="EMBL" id="UGYO01000002">
    <property type="protein sequence ID" value="SUJ08178.1"/>
    <property type="molecule type" value="Genomic_DNA"/>
</dbReference>
<keyword evidence="4" id="KW-1185">Reference proteome</keyword>
<name>A0A380BWA5_9GAMM</name>
<reference evidence="3 4" key="1">
    <citation type="submission" date="2018-06" db="EMBL/GenBank/DDBJ databases">
        <authorList>
            <consortium name="Pathogen Informatics"/>
            <person name="Doyle S."/>
        </authorList>
    </citation>
    <scope>NUCLEOTIDE SEQUENCE [LARGE SCALE GENOMIC DNA]</scope>
    <source>
        <strain evidence="3 4">NCTC10738</strain>
    </source>
</reference>
<dbReference type="RefSeq" id="WP_109248001.1">
    <property type="nucleotide sequence ID" value="NZ_CP032415.1"/>
</dbReference>
<feature type="compositionally biased region" description="Basic and acidic residues" evidence="1">
    <location>
        <begin position="238"/>
        <end position="247"/>
    </location>
</feature>
<dbReference type="KEGG" id="salg:BS332_17390"/>
<dbReference type="InterPro" id="IPR029063">
    <property type="entry name" value="SAM-dependent_MTases_sf"/>
</dbReference>
<keyword evidence="3" id="KW-0489">Methyltransferase</keyword>
<evidence type="ECO:0000313" key="3">
    <source>
        <dbReference type="EMBL" id="SUJ08178.1"/>
    </source>
</evidence>
<dbReference type="CDD" id="cd02440">
    <property type="entry name" value="AdoMet_MTases"/>
    <property type="match status" value="1"/>
</dbReference>
<sequence length="247" mass="28101">MPLSSESRPSSWDSLPAGETIKRELESKLAYWWPRVFGYHLLRLGALSRELEIKNCPVGHQFSLYPGNGASIVADFASLPLAPASIDAVVMNLVLEFEANPYRILREADRVLVSGGYLFIVGINPFSCAFFGKLLPRFQQALPWSGHFFMPARVKDWLGLLGYQLVHDERLLYHSLLSEAAPLRIWHHWQQKWLPGTGSLYLLVARKLDSPLTPLGDKRRQRIPGWQPTPTPGFSGRQLERRTKEEQ</sequence>
<dbReference type="SUPFAM" id="SSF53335">
    <property type="entry name" value="S-adenosyl-L-methionine-dependent methyltransferases"/>
    <property type="match status" value="1"/>
</dbReference>
<dbReference type="GO" id="GO:0008757">
    <property type="term" value="F:S-adenosylmethionine-dependent methyltransferase activity"/>
    <property type="evidence" value="ECO:0007669"/>
    <property type="project" value="InterPro"/>
</dbReference>
<accession>A0A380BWA5</accession>